<dbReference type="AlphaFoldDB" id="A0AAV2Q1I7"/>
<proteinExistence type="predicted"/>
<dbReference type="PANTHER" id="PTHR45749">
    <property type="match status" value="1"/>
</dbReference>
<evidence type="ECO:0008006" key="3">
    <source>
        <dbReference type="Google" id="ProtNLM"/>
    </source>
</evidence>
<keyword evidence="2" id="KW-1185">Reference proteome</keyword>
<protein>
    <recommendedName>
        <fullName evidence="3">DUF4371 domain-containing protein</fullName>
    </recommendedName>
</protein>
<gene>
    <name evidence="1" type="ORF">MNOR_LOCUS7272</name>
</gene>
<dbReference type="Proteomes" id="UP001497623">
    <property type="component" value="Unassembled WGS sequence"/>
</dbReference>
<comment type="caution">
    <text evidence="1">The sequence shown here is derived from an EMBL/GenBank/DDBJ whole genome shotgun (WGS) entry which is preliminary data.</text>
</comment>
<organism evidence="1 2">
    <name type="scientific">Meganyctiphanes norvegica</name>
    <name type="common">Northern krill</name>
    <name type="synonym">Thysanopoda norvegica</name>
    <dbReference type="NCBI Taxonomy" id="48144"/>
    <lineage>
        <taxon>Eukaryota</taxon>
        <taxon>Metazoa</taxon>
        <taxon>Ecdysozoa</taxon>
        <taxon>Arthropoda</taxon>
        <taxon>Crustacea</taxon>
        <taxon>Multicrustacea</taxon>
        <taxon>Malacostraca</taxon>
        <taxon>Eumalacostraca</taxon>
        <taxon>Eucarida</taxon>
        <taxon>Euphausiacea</taxon>
        <taxon>Euphausiidae</taxon>
        <taxon>Meganyctiphanes</taxon>
    </lineage>
</organism>
<reference evidence="1 2" key="1">
    <citation type="submission" date="2024-05" db="EMBL/GenBank/DDBJ databases">
        <authorList>
            <person name="Wallberg A."/>
        </authorList>
    </citation>
    <scope>NUCLEOTIDE SEQUENCE [LARGE SCALE GENOMIC DNA]</scope>
</reference>
<dbReference type="PANTHER" id="PTHR45749:SF28">
    <property type="entry name" value="ZINC FINGER MYM-TYPE PROTEIN 1-LIKE-RELATED"/>
    <property type="match status" value="1"/>
</dbReference>
<name>A0AAV2Q1I7_MEGNR</name>
<evidence type="ECO:0000313" key="2">
    <source>
        <dbReference type="Proteomes" id="UP001497623"/>
    </source>
</evidence>
<dbReference type="EMBL" id="CAXKWB010003160">
    <property type="protein sequence ID" value="CAL4068470.1"/>
    <property type="molecule type" value="Genomic_DNA"/>
</dbReference>
<accession>A0AAV2Q1I7</accession>
<evidence type="ECO:0000313" key="1">
    <source>
        <dbReference type="EMBL" id="CAL4068470.1"/>
    </source>
</evidence>
<sequence>MVDATPDASHTEQTTFILRYLVLKDTCYEIQERFLKFADCSNKKGEEIAKLITDTLEDHSIPLSDCRAQAYDNGANMAGKYKGAQARIKEQCSTAMFSPCGCHTLNLCGNDAAECVPEAITFFWNTSNCVQLVQFQS</sequence>